<evidence type="ECO:0000256" key="1">
    <source>
        <dbReference type="ARBA" id="ARBA00023015"/>
    </source>
</evidence>
<gene>
    <name evidence="6" type="ORF">SAMN05421748_10546</name>
</gene>
<dbReference type="PRINTS" id="PR00455">
    <property type="entry name" value="HTHTETR"/>
</dbReference>
<evidence type="ECO:0000259" key="5">
    <source>
        <dbReference type="PROSITE" id="PS50977"/>
    </source>
</evidence>
<keyword evidence="3" id="KW-0804">Transcription</keyword>
<dbReference type="Proteomes" id="UP000219612">
    <property type="component" value="Unassembled WGS sequence"/>
</dbReference>
<evidence type="ECO:0000256" key="3">
    <source>
        <dbReference type="ARBA" id="ARBA00023163"/>
    </source>
</evidence>
<evidence type="ECO:0000313" key="6">
    <source>
        <dbReference type="EMBL" id="SNY37179.1"/>
    </source>
</evidence>
<dbReference type="InterPro" id="IPR001647">
    <property type="entry name" value="HTH_TetR"/>
</dbReference>
<dbReference type="OrthoDB" id="956698at2"/>
<evidence type="ECO:0000256" key="4">
    <source>
        <dbReference type="PROSITE-ProRule" id="PRU00335"/>
    </source>
</evidence>
<dbReference type="GO" id="GO:0000976">
    <property type="term" value="F:transcription cis-regulatory region binding"/>
    <property type="evidence" value="ECO:0007669"/>
    <property type="project" value="TreeGrafter"/>
</dbReference>
<keyword evidence="1" id="KW-0805">Transcription regulation</keyword>
<sequence length="192" mass="21448">MLLVTATNDLRERRRLATQGEIEAVALELFAERGSERTTVEDIAAAAGVSQRTFFRYFPTKEDAALGVNRSFQEAFTAELARGRNVFEAVEATLAGLRTRDGAVERLLRVRCLLARDDNLNRAAIAFDTQACHSNQKLMGGTLRARVVMETVSVALRASLDDWALRRHDGEDADLLEIFREACRYTNLTETP</sequence>
<dbReference type="PANTHER" id="PTHR30055">
    <property type="entry name" value="HTH-TYPE TRANSCRIPTIONAL REGULATOR RUTR"/>
    <property type="match status" value="1"/>
</dbReference>
<dbReference type="SUPFAM" id="SSF46689">
    <property type="entry name" value="Homeodomain-like"/>
    <property type="match status" value="1"/>
</dbReference>
<dbReference type="RefSeq" id="WP_097320411.1">
    <property type="nucleotide sequence ID" value="NZ_OBDY01000005.1"/>
</dbReference>
<dbReference type="PROSITE" id="PS50977">
    <property type="entry name" value="HTH_TETR_2"/>
    <property type="match status" value="1"/>
</dbReference>
<dbReference type="GO" id="GO:0003700">
    <property type="term" value="F:DNA-binding transcription factor activity"/>
    <property type="evidence" value="ECO:0007669"/>
    <property type="project" value="TreeGrafter"/>
</dbReference>
<evidence type="ECO:0000256" key="2">
    <source>
        <dbReference type="ARBA" id="ARBA00023125"/>
    </source>
</evidence>
<accession>A0A285HN65</accession>
<dbReference type="PANTHER" id="PTHR30055:SF234">
    <property type="entry name" value="HTH-TYPE TRANSCRIPTIONAL REGULATOR BETI"/>
    <property type="match status" value="1"/>
</dbReference>
<proteinExistence type="predicted"/>
<dbReference type="InterPro" id="IPR050109">
    <property type="entry name" value="HTH-type_TetR-like_transc_reg"/>
</dbReference>
<keyword evidence="2 4" id="KW-0238">DNA-binding</keyword>
<feature type="DNA-binding region" description="H-T-H motif" evidence="4">
    <location>
        <begin position="39"/>
        <end position="58"/>
    </location>
</feature>
<dbReference type="Pfam" id="PF00440">
    <property type="entry name" value="TetR_N"/>
    <property type="match status" value="1"/>
</dbReference>
<dbReference type="AlphaFoldDB" id="A0A285HN65"/>
<dbReference type="InterPro" id="IPR009057">
    <property type="entry name" value="Homeodomain-like_sf"/>
</dbReference>
<feature type="domain" description="HTH tetR-type" evidence="5">
    <location>
        <begin position="16"/>
        <end position="76"/>
    </location>
</feature>
<reference evidence="6 7" key="1">
    <citation type="submission" date="2017-09" db="EMBL/GenBank/DDBJ databases">
        <authorList>
            <person name="Ehlers B."/>
            <person name="Leendertz F.H."/>
        </authorList>
    </citation>
    <scope>NUCLEOTIDE SEQUENCE [LARGE SCALE GENOMIC DNA]</scope>
    <source>
        <strain evidence="6 7">CGMCC 4.6857</strain>
    </source>
</reference>
<organism evidence="6 7">
    <name type="scientific">Paractinoplanes atraurantiacus</name>
    <dbReference type="NCBI Taxonomy" id="1036182"/>
    <lineage>
        <taxon>Bacteria</taxon>
        <taxon>Bacillati</taxon>
        <taxon>Actinomycetota</taxon>
        <taxon>Actinomycetes</taxon>
        <taxon>Micromonosporales</taxon>
        <taxon>Micromonosporaceae</taxon>
        <taxon>Paractinoplanes</taxon>
    </lineage>
</organism>
<dbReference type="EMBL" id="OBDY01000005">
    <property type="protein sequence ID" value="SNY37179.1"/>
    <property type="molecule type" value="Genomic_DNA"/>
</dbReference>
<evidence type="ECO:0000313" key="7">
    <source>
        <dbReference type="Proteomes" id="UP000219612"/>
    </source>
</evidence>
<keyword evidence="7" id="KW-1185">Reference proteome</keyword>
<protein>
    <submittedName>
        <fullName evidence="6">Regulatory protein, tetR family</fullName>
    </submittedName>
</protein>
<dbReference type="Gene3D" id="1.10.357.10">
    <property type="entry name" value="Tetracycline Repressor, domain 2"/>
    <property type="match status" value="1"/>
</dbReference>
<name>A0A285HN65_9ACTN</name>